<keyword evidence="3" id="KW-1185">Reference proteome</keyword>
<accession>W6RIY5</accession>
<evidence type="ECO:0000256" key="1">
    <source>
        <dbReference type="SAM" id="MobiDB-lite"/>
    </source>
</evidence>
<sequence length="89" mass="9249">MSALAKGGGNSGSGSGGVETAVTTGTGEATMPAIKAAARRPMAPAVVSRRVARKANLARAANLNPPKLKRLQPTEKRKASRQILQVWTR</sequence>
<dbReference type="AlphaFoldDB" id="W6RIY5"/>
<proteinExistence type="predicted"/>
<keyword evidence="2" id="KW-0614">Plasmid</keyword>
<gene>
    <name evidence="2" type="ORF">LPU83_pLPU83c_0555</name>
</gene>
<evidence type="ECO:0000313" key="2">
    <source>
        <dbReference type="EMBL" id="CDM61117.1"/>
    </source>
</evidence>
<organism evidence="2 3">
    <name type="scientific">Rhizobium favelukesii</name>
    <dbReference type="NCBI Taxonomy" id="348824"/>
    <lineage>
        <taxon>Bacteria</taxon>
        <taxon>Pseudomonadati</taxon>
        <taxon>Pseudomonadota</taxon>
        <taxon>Alphaproteobacteria</taxon>
        <taxon>Hyphomicrobiales</taxon>
        <taxon>Rhizobiaceae</taxon>
        <taxon>Rhizobium/Agrobacterium group</taxon>
        <taxon>Rhizobium</taxon>
    </lineage>
</organism>
<geneLocation type="plasmid" evidence="2 3">
    <name>pLPU83c</name>
</geneLocation>
<dbReference type="PATRIC" id="fig|348824.6.peg.5301"/>
<feature type="compositionally biased region" description="Gly residues" evidence="1">
    <location>
        <begin position="1"/>
        <end position="17"/>
    </location>
</feature>
<protein>
    <submittedName>
        <fullName evidence="2">Uncharacterized protein</fullName>
    </submittedName>
</protein>
<dbReference type="HOGENOM" id="CLU_2452561_0_0_5"/>
<name>W6RIY5_9HYPH</name>
<dbReference type="Proteomes" id="UP000019443">
    <property type="component" value="Plasmid pLPU83c"/>
</dbReference>
<evidence type="ECO:0000313" key="3">
    <source>
        <dbReference type="Proteomes" id="UP000019443"/>
    </source>
</evidence>
<dbReference type="EMBL" id="HG916854">
    <property type="protein sequence ID" value="CDM61117.1"/>
    <property type="molecule type" value="Genomic_DNA"/>
</dbReference>
<feature type="region of interest" description="Disordered" evidence="1">
    <location>
        <begin position="1"/>
        <end position="26"/>
    </location>
</feature>
<reference evidence="2" key="1">
    <citation type="submission" date="2013-11" db="EMBL/GenBank/DDBJ databases">
        <title>Draft genome sequence of the broad-host-range Rhizobium sp. LPU83 strain, a member of the low-genetic diversity Oregon-like Rhizobium sp. group.</title>
        <authorList>
            <person name="Wibberg D."/>
            <person name="Puehler A."/>
            <person name="Schlueter A."/>
        </authorList>
    </citation>
    <scope>NUCLEOTIDE SEQUENCE [LARGE SCALE GENOMIC DNA]</scope>
    <source>
        <strain evidence="2">LPU83</strain>
        <plasmid evidence="2">pLPU83c</plasmid>
    </source>
</reference>
<dbReference type="KEGG" id="rhl:LPU83_pLPU83c_0555"/>